<gene>
    <name evidence="1" type="ORF">E2C01_015176</name>
</gene>
<organism evidence="1 2">
    <name type="scientific">Portunus trituberculatus</name>
    <name type="common">Swimming crab</name>
    <name type="synonym">Neptunus trituberculatus</name>
    <dbReference type="NCBI Taxonomy" id="210409"/>
    <lineage>
        <taxon>Eukaryota</taxon>
        <taxon>Metazoa</taxon>
        <taxon>Ecdysozoa</taxon>
        <taxon>Arthropoda</taxon>
        <taxon>Crustacea</taxon>
        <taxon>Multicrustacea</taxon>
        <taxon>Malacostraca</taxon>
        <taxon>Eumalacostraca</taxon>
        <taxon>Eucarida</taxon>
        <taxon>Decapoda</taxon>
        <taxon>Pleocyemata</taxon>
        <taxon>Brachyura</taxon>
        <taxon>Eubrachyura</taxon>
        <taxon>Portunoidea</taxon>
        <taxon>Portunidae</taxon>
        <taxon>Portuninae</taxon>
        <taxon>Portunus</taxon>
    </lineage>
</organism>
<protein>
    <submittedName>
        <fullName evidence="1">Uncharacterized protein</fullName>
    </submittedName>
</protein>
<dbReference type="Proteomes" id="UP000324222">
    <property type="component" value="Unassembled WGS sequence"/>
</dbReference>
<keyword evidence="2" id="KW-1185">Reference proteome</keyword>
<evidence type="ECO:0000313" key="2">
    <source>
        <dbReference type="Proteomes" id="UP000324222"/>
    </source>
</evidence>
<accession>A0A5B7DM48</accession>
<dbReference type="EMBL" id="VSRR010001057">
    <property type="protein sequence ID" value="MPC22169.1"/>
    <property type="molecule type" value="Genomic_DNA"/>
</dbReference>
<evidence type="ECO:0000313" key="1">
    <source>
        <dbReference type="EMBL" id="MPC22169.1"/>
    </source>
</evidence>
<reference evidence="1 2" key="1">
    <citation type="submission" date="2019-05" db="EMBL/GenBank/DDBJ databases">
        <title>Another draft genome of Portunus trituberculatus and its Hox gene families provides insights of decapod evolution.</title>
        <authorList>
            <person name="Jeong J.-H."/>
            <person name="Song I."/>
            <person name="Kim S."/>
            <person name="Choi T."/>
            <person name="Kim D."/>
            <person name="Ryu S."/>
            <person name="Kim W."/>
        </authorList>
    </citation>
    <scope>NUCLEOTIDE SEQUENCE [LARGE SCALE GENOMIC DNA]</scope>
    <source>
        <tissue evidence="1">Muscle</tissue>
    </source>
</reference>
<sequence>MLHLPPAVMMAVVVVVHDGGSKGGDRFPRPPRLAGSSHIEGRAFSEATCTATIMEATLRLEHVVTHARTDQPVIKRDRSDEKPI</sequence>
<comment type="caution">
    <text evidence="1">The sequence shown here is derived from an EMBL/GenBank/DDBJ whole genome shotgun (WGS) entry which is preliminary data.</text>
</comment>
<name>A0A5B7DM48_PORTR</name>
<proteinExistence type="predicted"/>
<dbReference type="AlphaFoldDB" id="A0A5B7DM48"/>